<dbReference type="EMBL" id="APAU02000002">
    <property type="protein sequence ID" value="EUB64603.1"/>
    <property type="molecule type" value="Genomic_DNA"/>
</dbReference>
<comment type="caution">
    <text evidence="1">The sequence shown here is derived from an EMBL/GenBank/DDBJ whole genome shotgun (WGS) entry which is preliminary data.</text>
</comment>
<name>W6UTH8_ECHGR</name>
<organism evidence="1 2">
    <name type="scientific">Echinococcus granulosus</name>
    <name type="common">Hydatid tapeworm</name>
    <dbReference type="NCBI Taxonomy" id="6210"/>
    <lineage>
        <taxon>Eukaryota</taxon>
        <taxon>Metazoa</taxon>
        <taxon>Spiralia</taxon>
        <taxon>Lophotrochozoa</taxon>
        <taxon>Platyhelminthes</taxon>
        <taxon>Cestoda</taxon>
        <taxon>Eucestoda</taxon>
        <taxon>Cyclophyllidea</taxon>
        <taxon>Taeniidae</taxon>
        <taxon>Echinococcus</taxon>
        <taxon>Echinococcus granulosus group</taxon>
    </lineage>
</organism>
<sequence>MASDASFLMVYLQTAGLAWLSKVDAIFSPSAGARYRFSHPQHTSFFCHVKVLCLGMEIRAVVLQDQLIVLAGNASKNLICPCPVQSVRSWYLANTTFFVTNQQSSLADLNSKTFSDKLRDGLVTPKIRPNCIAYSPQPSGIALKVLAFYTALLKWLLPPQFVYRNYYNQLFTLKIRLRLKNIAATTFVIEITPLAQKMDRKFLLVQGPSKSKEDVWNYRRRTNFPVLFLIGGKCHNYAGLSKKWLQELKCNFNNGFYTLNLFHKSSYQCVMCH</sequence>
<keyword evidence="2" id="KW-1185">Reference proteome</keyword>
<dbReference type="KEGG" id="egl:EGR_00553"/>
<dbReference type="AlphaFoldDB" id="W6UTH8"/>
<proteinExistence type="predicted"/>
<gene>
    <name evidence="1" type="ORF">EGR_00553</name>
</gene>
<dbReference type="Proteomes" id="UP000019149">
    <property type="component" value="Unassembled WGS sequence"/>
</dbReference>
<dbReference type="RefSeq" id="XP_024355799.1">
    <property type="nucleotide sequence ID" value="XM_024489802.1"/>
</dbReference>
<accession>W6UTH8</accession>
<evidence type="ECO:0000313" key="1">
    <source>
        <dbReference type="EMBL" id="EUB64603.1"/>
    </source>
</evidence>
<protein>
    <submittedName>
        <fullName evidence="1">Uncharacterized protein</fullName>
    </submittedName>
</protein>
<dbReference type="GeneID" id="36336268"/>
<dbReference type="CTD" id="36336268"/>
<reference evidence="1 2" key="1">
    <citation type="journal article" date="2013" name="Nat. Genet.">
        <title>The genome of the hydatid tapeworm Echinococcus granulosus.</title>
        <authorList>
            <person name="Zheng H."/>
            <person name="Zhang W."/>
            <person name="Zhang L."/>
            <person name="Zhang Z."/>
            <person name="Li J."/>
            <person name="Lu G."/>
            <person name="Zhu Y."/>
            <person name="Wang Y."/>
            <person name="Huang Y."/>
            <person name="Liu J."/>
            <person name="Kang H."/>
            <person name="Chen J."/>
            <person name="Wang L."/>
            <person name="Chen A."/>
            <person name="Yu S."/>
            <person name="Gao Z."/>
            <person name="Jin L."/>
            <person name="Gu W."/>
            <person name="Wang Z."/>
            <person name="Zhao L."/>
            <person name="Shi B."/>
            <person name="Wen H."/>
            <person name="Lin R."/>
            <person name="Jones M.K."/>
            <person name="Brejova B."/>
            <person name="Vinar T."/>
            <person name="Zhao G."/>
            <person name="McManus D.P."/>
            <person name="Chen Z."/>
            <person name="Zhou Y."/>
            <person name="Wang S."/>
        </authorList>
    </citation>
    <scope>NUCLEOTIDE SEQUENCE [LARGE SCALE GENOMIC DNA]</scope>
</reference>
<evidence type="ECO:0000313" key="2">
    <source>
        <dbReference type="Proteomes" id="UP000019149"/>
    </source>
</evidence>